<dbReference type="EMBL" id="JAUSWM010000005">
    <property type="protein sequence ID" value="MDQ0483878.1"/>
    <property type="molecule type" value="Genomic_DNA"/>
</dbReference>
<dbReference type="SUPFAM" id="SSF161098">
    <property type="entry name" value="MetI-like"/>
    <property type="match status" value="1"/>
</dbReference>
<reference evidence="8" key="1">
    <citation type="submission" date="2023-07" db="EMBL/GenBank/DDBJ databases">
        <title>Genomic Encyclopedia of Type Strains, Phase IV (KMG-IV): sequencing the most valuable type-strain genomes for metagenomic binning, comparative biology and taxonomic classification.</title>
        <authorList>
            <person name="Goeker M."/>
        </authorList>
    </citation>
    <scope>NUCLEOTIDE SEQUENCE [LARGE SCALE GENOMIC DNA]</scope>
    <source>
        <strain evidence="8">JSM 076093</strain>
    </source>
</reference>
<feature type="transmembrane region" description="Helical" evidence="6">
    <location>
        <begin position="157"/>
        <end position="176"/>
    </location>
</feature>
<dbReference type="RefSeq" id="WP_301551766.1">
    <property type="nucleotide sequence ID" value="NZ_JAQRMZ010000004.1"/>
</dbReference>
<feature type="transmembrane region" description="Helical" evidence="6">
    <location>
        <begin position="277"/>
        <end position="299"/>
    </location>
</feature>
<dbReference type="PANTHER" id="PTHR43839:SF3">
    <property type="entry name" value="OLIGOPEPTIDE ABC TRANSPORTER, PERMEASE PROTEIN"/>
    <property type="match status" value="1"/>
</dbReference>
<dbReference type="Gene3D" id="1.10.3720.10">
    <property type="entry name" value="MetI-like"/>
    <property type="match status" value="1"/>
</dbReference>
<evidence type="ECO:0000259" key="7">
    <source>
        <dbReference type="PROSITE" id="PS50928"/>
    </source>
</evidence>
<feature type="transmembrane region" description="Helical" evidence="6">
    <location>
        <begin position="215"/>
        <end position="240"/>
    </location>
</feature>
<evidence type="ECO:0000256" key="4">
    <source>
        <dbReference type="ARBA" id="ARBA00022989"/>
    </source>
</evidence>
<evidence type="ECO:0000256" key="5">
    <source>
        <dbReference type="ARBA" id="ARBA00023136"/>
    </source>
</evidence>
<feature type="domain" description="ABC transmembrane type-1" evidence="7">
    <location>
        <begin position="84"/>
        <end position="299"/>
    </location>
</feature>
<proteinExistence type="predicted"/>
<dbReference type="PANTHER" id="PTHR43839">
    <property type="entry name" value="OPPC IN A BINDING PROTEIN-DEPENDENT TRANSPORT SYSTEM"/>
    <property type="match status" value="1"/>
</dbReference>
<keyword evidence="2" id="KW-0813">Transport</keyword>
<dbReference type="PROSITE" id="PS50928">
    <property type="entry name" value="ABC_TM1"/>
    <property type="match status" value="1"/>
</dbReference>
<evidence type="ECO:0000313" key="8">
    <source>
        <dbReference type="EMBL" id="MDQ0483878.1"/>
    </source>
</evidence>
<accession>A0ABU0K6A4</accession>
<evidence type="ECO:0000256" key="3">
    <source>
        <dbReference type="ARBA" id="ARBA00022692"/>
    </source>
</evidence>
<gene>
    <name evidence="8" type="ORF">QO000_002862</name>
</gene>
<evidence type="ECO:0000256" key="6">
    <source>
        <dbReference type="SAM" id="Phobius"/>
    </source>
</evidence>
<protein>
    <submittedName>
        <fullName evidence="8">Peptide/nickel transport system permease protein</fullName>
    </submittedName>
</protein>
<dbReference type="Proteomes" id="UP001226720">
    <property type="component" value="Unassembled WGS sequence"/>
</dbReference>
<dbReference type="InterPro" id="IPR035906">
    <property type="entry name" value="MetI-like_sf"/>
</dbReference>
<dbReference type="GeneID" id="301327319"/>
<dbReference type="InterPro" id="IPR000515">
    <property type="entry name" value="MetI-like"/>
</dbReference>
<feature type="transmembrane region" description="Helical" evidence="6">
    <location>
        <begin position="72"/>
        <end position="97"/>
    </location>
</feature>
<comment type="subcellular location">
    <subcellularLocation>
        <location evidence="1">Membrane</location>
        <topology evidence="1">Multi-pass membrane protein</topology>
    </subcellularLocation>
</comment>
<keyword evidence="4 6" id="KW-1133">Transmembrane helix</keyword>
<keyword evidence="9" id="KW-1185">Reference proteome</keyword>
<feature type="transmembrane region" description="Helical" evidence="6">
    <location>
        <begin position="12"/>
        <end position="31"/>
    </location>
</feature>
<name>A0ABU0K6A4_9BACL</name>
<comment type="caution">
    <text evidence="8">The sequence shown here is derived from an EMBL/GenBank/DDBJ whole genome shotgun (WGS) entry which is preliminary data.</text>
</comment>
<evidence type="ECO:0000256" key="1">
    <source>
        <dbReference type="ARBA" id="ARBA00004141"/>
    </source>
</evidence>
<sequence>MLPILIRNKRFMIGSSFIFILILSSVLYSVIADNSIPTAEITTNENGDIVARPPYSPWDYPPFGTDQISQNLFFVILIGAKYTIGIALVIALSRFLFSSILGIFMQLYCRSFLQKVKPVFEGLFYFPASLLAYLCLSWVLMKDGFLDGFSTTFTERVLFEMVVLILIGVPIVLINVSKEVSIIQKKEFIDSVKVLGGSRFHLLRVHLMPYLRPQLFLLFVREVIQVLLLLAHLGILNILFGGALLTTDMFDKAVYVSFSSEWSGLIGSNFRFLFTDYYWIPLAPIVCFTIAILAFKLMIEGFEAALKTSEIQAHKSWVGDKKKHEKEIVSSSVNLKGNSFDYLG</sequence>
<evidence type="ECO:0000313" key="9">
    <source>
        <dbReference type="Proteomes" id="UP001226720"/>
    </source>
</evidence>
<organism evidence="8 9">
    <name type="scientific">Guptibacillus hwajinpoensis</name>
    <dbReference type="NCBI Taxonomy" id="208199"/>
    <lineage>
        <taxon>Bacteria</taxon>
        <taxon>Bacillati</taxon>
        <taxon>Bacillota</taxon>
        <taxon>Bacilli</taxon>
        <taxon>Bacillales</taxon>
        <taxon>Guptibacillaceae</taxon>
        <taxon>Guptibacillus</taxon>
    </lineage>
</organism>
<evidence type="ECO:0000256" key="2">
    <source>
        <dbReference type="ARBA" id="ARBA00022448"/>
    </source>
</evidence>
<keyword evidence="3 6" id="KW-0812">Transmembrane</keyword>
<keyword evidence="5 6" id="KW-0472">Membrane</keyword>
<feature type="transmembrane region" description="Helical" evidence="6">
    <location>
        <begin position="118"/>
        <end position="141"/>
    </location>
</feature>